<dbReference type="InterPro" id="IPR055592">
    <property type="entry name" value="DUF7168"/>
</dbReference>
<protein>
    <submittedName>
        <fullName evidence="3">Uncharacterized protein</fullName>
    </submittedName>
</protein>
<evidence type="ECO:0000259" key="2">
    <source>
        <dbReference type="Pfam" id="PF23771"/>
    </source>
</evidence>
<proteinExistence type="predicted"/>
<dbReference type="Pfam" id="PF23771">
    <property type="entry name" value="DUF7168"/>
    <property type="match status" value="1"/>
</dbReference>
<dbReference type="Pfam" id="PF10979">
    <property type="entry name" value="DUF2786"/>
    <property type="match status" value="1"/>
</dbReference>
<reference evidence="3" key="2">
    <citation type="journal article" date="2017" name="Nat. Commun.">
        <title>Single-virus genomics reveals hidden cosmopolitan and abundant viruses.</title>
        <authorList>
            <person name="Martinez-Hernandez F."/>
            <person name="Fornas O."/>
            <person name="Lluesma Gomez M."/>
            <person name="Bolduc B."/>
            <person name="de la Cruz Pena M.J."/>
            <person name="Martinez J.M."/>
            <person name="Anton J."/>
            <person name="Gasol J.M."/>
            <person name="Rosselli R."/>
            <person name="Rodriguez-Valera F."/>
            <person name="Sullivan M.B."/>
            <person name="Acinas S.G."/>
            <person name="Martinez-Garcia M."/>
        </authorList>
    </citation>
    <scope>NUCLEOTIDE SEQUENCE</scope>
</reference>
<sequence>MPEEKESVLKRIQKLLQMSIENGASENEAMLAADKAQKLLQEHNLSISDLKDEDQVEPMDSEDVEVERDLWKGYIRGATAKLYFCKTYTTMKLDKHYRRVKIITFVGRKSNRMVATEMCKYFINTVDRLAAEEFREVPGSRASINKMSHAFKQGCASRLQRRLLDRYNEIAPEYIPQGNPDGLPVLYKNEQMAITKWLEQKGIRLVSRKQSMSIRDRVAYSRGSEKANGIGLNTQVNARTKSRMLGR</sequence>
<reference evidence="3" key="1">
    <citation type="submission" date="2016-10" db="EMBL/GenBank/DDBJ databases">
        <authorList>
            <person name="Varghese N."/>
        </authorList>
    </citation>
    <scope>NUCLEOTIDE SEQUENCE</scope>
</reference>
<name>A0A218MKJ6_9VIRU</name>
<feature type="domain" description="DUF2786" evidence="1">
    <location>
        <begin position="8"/>
        <end position="46"/>
    </location>
</feature>
<evidence type="ECO:0000259" key="1">
    <source>
        <dbReference type="Pfam" id="PF10979"/>
    </source>
</evidence>
<evidence type="ECO:0000313" key="3">
    <source>
        <dbReference type="EMBL" id="ASE99804.1"/>
    </source>
</evidence>
<dbReference type="InterPro" id="IPR024498">
    <property type="entry name" value="DUF2786"/>
</dbReference>
<organism evidence="3">
    <name type="scientific">uncultured virus</name>
    <dbReference type="NCBI Taxonomy" id="340016"/>
    <lineage>
        <taxon>Viruses</taxon>
        <taxon>environmental samples</taxon>
    </lineage>
</organism>
<accession>A0A218MKJ6</accession>
<dbReference type="EMBL" id="KY052796">
    <property type="protein sequence ID" value="ASE99804.1"/>
    <property type="molecule type" value="Genomic_DNA"/>
</dbReference>
<feature type="domain" description="DUF7168" evidence="2">
    <location>
        <begin position="52"/>
        <end position="165"/>
    </location>
</feature>